<proteinExistence type="predicted"/>
<comment type="caution">
    <text evidence="1">The sequence shown here is derived from an EMBL/GenBank/DDBJ whole genome shotgun (WGS) entry which is preliminary data.</text>
</comment>
<dbReference type="AlphaFoldDB" id="A0A7W7Y8B2"/>
<protein>
    <submittedName>
        <fullName evidence="1">Uncharacterized protein</fullName>
    </submittedName>
</protein>
<organism evidence="1 2">
    <name type="scientific">Prosthecobacter vanneervenii</name>
    <dbReference type="NCBI Taxonomy" id="48466"/>
    <lineage>
        <taxon>Bacteria</taxon>
        <taxon>Pseudomonadati</taxon>
        <taxon>Verrucomicrobiota</taxon>
        <taxon>Verrucomicrobiia</taxon>
        <taxon>Verrucomicrobiales</taxon>
        <taxon>Verrucomicrobiaceae</taxon>
        <taxon>Prosthecobacter</taxon>
    </lineage>
</organism>
<evidence type="ECO:0000313" key="2">
    <source>
        <dbReference type="Proteomes" id="UP000590740"/>
    </source>
</evidence>
<sequence length="268" mass="29005">MFTAALDSLTAAHKTAVETQLSAWDTGPCPKWRRVAANIRAEVALQLADFTALLTDFATELAGVTVSPESGWVNACRRNQFRGAAMPPPLPTHLGRAVPIGGYAKIISESPSITLTPDMCEQMLRDIHLASGMPTPRETRILQQARLGRYVMWAAFDATHTTQSPFDHIPKTTDAVRTALGLGECPETETLILITYQSVGTGAPNPLHRPTIGEAGSYCWFRPNPDAAAHHGLTEPLPPNPLGLAPVPEMVHREINGDTLTFPLYLAV</sequence>
<gene>
    <name evidence="1" type="ORF">HNQ65_000993</name>
</gene>
<keyword evidence="2" id="KW-1185">Reference proteome</keyword>
<evidence type="ECO:0000313" key="1">
    <source>
        <dbReference type="EMBL" id="MBB5031439.1"/>
    </source>
</evidence>
<dbReference type="Proteomes" id="UP000590740">
    <property type="component" value="Unassembled WGS sequence"/>
</dbReference>
<dbReference type="RefSeq" id="WP_184338362.1">
    <property type="nucleotide sequence ID" value="NZ_JACHIG010000001.1"/>
</dbReference>
<reference evidence="1 2" key="1">
    <citation type="submission" date="2020-08" db="EMBL/GenBank/DDBJ databases">
        <title>Genomic Encyclopedia of Type Strains, Phase IV (KMG-IV): sequencing the most valuable type-strain genomes for metagenomic binning, comparative biology and taxonomic classification.</title>
        <authorList>
            <person name="Goeker M."/>
        </authorList>
    </citation>
    <scope>NUCLEOTIDE SEQUENCE [LARGE SCALE GENOMIC DNA]</scope>
    <source>
        <strain evidence="1 2">DSM 12252</strain>
    </source>
</reference>
<dbReference type="EMBL" id="JACHIG010000001">
    <property type="protein sequence ID" value="MBB5031439.1"/>
    <property type="molecule type" value="Genomic_DNA"/>
</dbReference>
<name>A0A7W7Y8B2_9BACT</name>
<accession>A0A7W7Y8B2</accession>